<feature type="domain" description="AMP-binding enzyme C-terminal" evidence="2">
    <location>
        <begin position="525"/>
        <end position="595"/>
    </location>
</feature>
<protein>
    <recommendedName>
        <fullName evidence="5">Acetyl-CoA synthetase-like protein</fullName>
    </recommendedName>
</protein>
<evidence type="ECO:0008006" key="5">
    <source>
        <dbReference type="Google" id="ProtNLM"/>
    </source>
</evidence>
<organism evidence="3 4">
    <name type="scientific">Marasmiellus scandens</name>
    <dbReference type="NCBI Taxonomy" id="2682957"/>
    <lineage>
        <taxon>Eukaryota</taxon>
        <taxon>Fungi</taxon>
        <taxon>Dikarya</taxon>
        <taxon>Basidiomycota</taxon>
        <taxon>Agaricomycotina</taxon>
        <taxon>Agaricomycetes</taxon>
        <taxon>Agaricomycetidae</taxon>
        <taxon>Agaricales</taxon>
        <taxon>Marasmiineae</taxon>
        <taxon>Omphalotaceae</taxon>
        <taxon>Marasmiellus</taxon>
    </lineage>
</organism>
<gene>
    <name evidence="3" type="ORF">VKT23_005082</name>
</gene>
<dbReference type="Proteomes" id="UP001498398">
    <property type="component" value="Unassembled WGS sequence"/>
</dbReference>
<dbReference type="Pfam" id="PF13193">
    <property type="entry name" value="AMP-binding_C"/>
    <property type="match status" value="1"/>
</dbReference>
<dbReference type="Gene3D" id="3.30.300.30">
    <property type="match status" value="1"/>
</dbReference>
<dbReference type="EMBL" id="JBANRG010000005">
    <property type="protein sequence ID" value="KAK7466354.1"/>
    <property type="molecule type" value="Genomic_DNA"/>
</dbReference>
<reference evidence="3 4" key="1">
    <citation type="submission" date="2024-01" db="EMBL/GenBank/DDBJ databases">
        <title>A draft genome for the cacao thread blight pathogen Marasmiellus scandens.</title>
        <authorList>
            <person name="Baruah I.K."/>
            <person name="Leung J."/>
            <person name="Bukari Y."/>
            <person name="Amoako-Attah I."/>
            <person name="Meinhardt L.W."/>
            <person name="Bailey B.A."/>
            <person name="Cohen S.P."/>
        </authorList>
    </citation>
    <scope>NUCLEOTIDE SEQUENCE [LARGE SCALE GENOMIC DNA]</scope>
    <source>
        <strain evidence="3 4">GH-19</strain>
    </source>
</reference>
<name>A0ABR1JU33_9AGAR</name>
<feature type="domain" description="AMP-dependent synthetase/ligase" evidence="1">
    <location>
        <begin position="84"/>
        <end position="469"/>
    </location>
</feature>
<dbReference type="Gene3D" id="3.40.50.12780">
    <property type="entry name" value="N-terminal domain of ligase-like"/>
    <property type="match status" value="1"/>
</dbReference>
<keyword evidence="4" id="KW-1185">Reference proteome</keyword>
<dbReference type="InterPro" id="IPR045851">
    <property type="entry name" value="AMP-bd_C_sf"/>
</dbReference>
<dbReference type="InterPro" id="IPR025110">
    <property type="entry name" value="AMP-bd_C"/>
</dbReference>
<sequence>MLRLSTIRSRALAPTSRRYAAQLSVVQGPTDPPLDSRTLPAYFSEHILANFSHRPALTCRSESSNAHNSPSSLYRNSPAHSCLSWDFAEFDRHIGALARGLIAMGVKKGDRVGVIMGNNSAYAMLQWAAASIGAVLVTINPAYRVNELAQTLKLVGVQHLFIVPRLRTSEYVKMLLEKFPSISTSNPGDIVEEGLPTLKNLVVVDNDNAYQDQLQKLGVKSAVDWREILLWREDTKEKQVVQDLTRSLDQNDVINLQFTSGTTGAPKAVSLTHNNLLNNARLIGRCMYLTEKDILCNVPPLFHCFGLVLGNLAAWVYGSSIVYPSPSFDPPSIVDALVAEQCTALHGVPTHFLGVLSEVAKRRENGEEVNTPNLRTGIAAGSSVPIELMRRLISELNLRDLTNAYGMTETSPVSFQTTPADNLTQRTETVGKIHPHVKMKIIDPNGEPVPRGKPGEIVVAGYLIQKGYWEDEEQTRKVIRTDEEGTRWMYTGDEGILDEDGYLKIVGRIKDIIIRGGENLFPVQIEDVLLSKSDGRISEAAAVAVKDPKYGEVVGVWVVRSPSSKAKEMTRQQVREIITKNMNPQNSPAWVWFVGEDGPVPSLMQQSENGGQAQQVAPPVQVLPGGIPKELPKTASGKVMKHVLRVWSNELSKEDVGKVNGTK</sequence>
<comment type="caution">
    <text evidence="3">The sequence shown here is derived from an EMBL/GenBank/DDBJ whole genome shotgun (WGS) entry which is preliminary data.</text>
</comment>
<proteinExistence type="predicted"/>
<dbReference type="SUPFAM" id="SSF56801">
    <property type="entry name" value="Acetyl-CoA synthetase-like"/>
    <property type="match status" value="1"/>
</dbReference>
<dbReference type="InterPro" id="IPR042099">
    <property type="entry name" value="ANL_N_sf"/>
</dbReference>
<accession>A0ABR1JU33</accession>
<dbReference type="PANTHER" id="PTHR43201:SF30">
    <property type="entry name" value="AMP-DEPENDENT SYNTHETASE_LIGASE DOMAIN-CONTAINING PROTEIN"/>
    <property type="match status" value="1"/>
</dbReference>
<evidence type="ECO:0000259" key="2">
    <source>
        <dbReference type="Pfam" id="PF13193"/>
    </source>
</evidence>
<dbReference type="PROSITE" id="PS00455">
    <property type="entry name" value="AMP_BINDING"/>
    <property type="match status" value="1"/>
</dbReference>
<dbReference type="InterPro" id="IPR000873">
    <property type="entry name" value="AMP-dep_synth/lig_dom"/>
</dbReference>
<evidence type="ECO:0000313" key="3">
    <source>
        <dbReference type="EMBL" id="KAK7466354.1"/>
    </source>
</evidence>
<dbReference type="PANTHER" id="PTHR43201">
    <property type="entry name" value="ACYL-COA SYNTHETASE"/>
    <property type="match status" value="1"/>
</dbReference>
<dbReference type="InterPro" id="IPR020845">
    <property type="entry name" value="AMP-binding_CS"/>
</dbReference>
<evidence type="ECO:0000313" key="4">
    <source>
        <dbReference type="Proteomes" id="UP001498398"/>
    </source>
</evidence>
<evidence type="ECO:0000259" key="1">
    <source>
        <dbReference type="Pfam" id="PF00501"/>
    </source>
</evidence>
<dbReference type="Pfam" id="PF00501">
    <property type="entry name" value="AMP-binding"/>
    <property type="match status" value="1"/>
</dbReference>